<dbReference type="Proteomes" id="UP000772434">
    <property type="component" value="Unassembled WGS sequence"/>
</dbReference>
<comment type="caution">
    <text evidence="1">The sequence shown here is derived from an EMBL/GenBank/DDBJ whole genome shotgun (WGS) entry which is preliminary data.</text>
</comment>
<dbReference type="EMBL" id="JADNRY010000332">
    <property type="protein sequence ID" value="KAF9059016.1"/>
    <property type="molecule type" value="Genomic_DNA"/>
</dbReference>
<dbReference type="AlphaFoldDB" id="A0A9P5P680"/>
<proteinExistence type="predicted"/>
<evidence type="ECO:0000313" key="1">
    <source>
        <dbReference type="EMBL" id="KAF9059016.1"/>
    </source>
</evidence>
<reference evidence="1" key="1">
    <citation type="submission" date="2020-11" db="EMBL/GenBank/DDBJ databases">
        <authorList>
            <consortium name="DOE Joint Genome Institute"/>
            <person name="Ahrendt S."/>
            <person name="Riley R."/>
            <person name="Andreopoulos W."/>
            <person name="Labutti K."/>
            <person name="Pangilinan J."/>
            <person name="Ruiz-Duenas F.J."/>
            <person name="Barrasa J.M."/>
            <person name="Sanchez-Garcia M."/>
            <person name="Camarero S."/>
            <person name="Miyauchi S."/>
            <person name="Serrano A."/>
            <person name="Linde D."/>
            <person name="Babiker R."/>
            <person name="Drula E."/>
            <person name="Ayuso-Fernandez I."/>
            <person name="Pacheco R."/>
            <person name="Padilla G."/>
            <person name="Ferreira P."/>
            <person name="Barriuso J."/>
            <person name="Kellner H."/>
            <person name="Castanera R."/>
            <person name="Alfaro M."/>
            <person name="Ramirez L."/>
            <person name="Pisabarro A.G."/>
            <person name="Kuo A."/>
            <person name="Tritt A."/>
            <person name="Lipzen A."/>
            <person name="He G."/>
            <person name="Yan M."/>
            <person name="Ng V."/>
            <person name="Cullen D."/>
            <person name="Martin F."/>
            <person name="Rosso M.-N."/>
            <person name="Henrissat B."/>
            <person name="Hibbett D."/>
            <person name="Martinez A.T."/>
            <person name="Grigoriev I.V."/>
        </authorList>
    </citation>
    <scope>NUCLEOTIDE SEQUENCE</scope>
    <source>
        <strain evidence="1">AH 40177</strain>
    </source>
</reference>
<accession>A0A9P5P680</accession>
<keyword evidence="2" id="KW-1185">Reference proteome</keyword>
<organism evidence="1 2">
    <name type="scientific">Rhodocollybia butyracea</name>
    <dbReference type="NCBI Taxonomy" id="206335"/>
    <lineage>
        <taxon>Eukaryota</taxon>
        <taxon>Fungi</taxon>
        <taxon>Dikarya</taxon>
        <taxon>Basidiomycota</taxon>
        <taxon>Agaricomycotina</taxon>
        <taxon>Agaricomycetes</taxon>
        <taxon>Agaricomycetidae</taxon>
        <taxon>Agaricales</taxon>
        <taxon>Marasmiineae</taxon>
        <taxon>Omphalotaceae</taxon>
        <taxon>Rhodocollybia</taxon>
    </lineage>
</organism>
<protein>
    <submittedName>
        <fullName evidence="1">Uncharacterized protein</fullName>
    </submittedName>
</protein>
<name>A0A9P5P680_9AGAR</name>
<evidence type="ECO:0000313" key="2">
    <source>
        <dbReference type="Proteomes" id="UP000772434"/>
    </source>
</evidence>
<gene>
    <name evidence="1" type="ORF">BDP27DRAFT_1407867</name>
</gene>
<sequence length="114" mass="12473">MPTKPVLVSRLSGCKRPTNQCLNLTWNLKVRLCMSESSGLQDLFGVVETVVIFILSTFLISLDTSAVASTNGVSYYYTLESVAWGRPSQTINAFLSNCQLEFSGTQRSISLTGL</sequence>